<accession>A0AAV7DPG1</accession>
<evidence type="ECO:0000256" key="1">
    <source>
        <dbReference type="ARBA" id="ARBA00004613"/>
    </source>
</evidence>
<feature type="compositionally biased region" description="Basic and acidic residues" evidence="6">
    <location>
        <begin position="192"/>
        <end position="221"/>
    </location>
</feature>
<evidence type="ECO:0000259" key="7">
    <source>
        <dbReference type="Pfam" id="PF04592"/>
    </source>
</evidence>
<evidence type="ECO:0000256" key="5">
    <source>
        <dbReference type="ARBA" id="ARBA00023180"/>
    </source>
</evidence>
<dbReference type="InterPro" id="IPR007671">
    <property type="entry name" value="Selenoprotein-P_N"/>
</dbReference>
<dbReference type="GO" id="GO:0005576">
    <property type="term" value="C:extracellular region"/>
    <property type="evidence" value="ECO:0007669"/>
    <property type="project" value="UniProtKB-SubCell"/>
</dbReference>
<feature type="compositionally biased region" description="Basic residues" evidence="6">
    <location>
        <begin position="165"/>
        <end position="181"/>
    </location>
</feature>
<evidence type="ECO:0000313" key="8">
    <source>
        <dbReference type="EMBL" id="KAG8598844.1"/>
    </source>
</evidence>
<dbReference type="PANTHER" id="PTHR10105">
    <property type="entry name" value="SELENOPROTEIN P"/>
    <property type="match status" value="1"/>
</dbReference>
<gene>
    <name evidence="8" type="ORF">GDO81_002763</name>
</gene>
<keyword evidence="4" id="KW-0712">Selenocysteine</keyword>
<dbReference type="AlphaFoldDB" id="A0AAV7DPG1"/>
<feature type="domain" description="Selenoprotein P N-terminal" evidence="7">
    <location>
        <begin position="1"/>
        <end position="192"/>
    </location>
</feature>
<keyword evidence="9" id="KW-1185">Reference proteome</keyword>
<dbReference type="InterPro" id="IPR037941">
    <property type="entry name" value="SeP"/>
</dbReference>
<dbReference type="Pfam" id="PF04592">
    <property type="entry name" value="SelP_N"/>
    <property type="match status" value="1"/>
</dbReference>
<evidence type="ECO:0000256" key="2">
    <source>
        <dbReference type="ARBA" id="ARBA00022525"/>
    </source>
</evidence>
<keyword evidence="3" id="KW-0732">Signal</keyword>
<comment type="caution">
    <text evidence="8">The sequence shown here is derived from an EMBL/GenBank/DDBJ whole genome shotgun (WGS) entry which is preliminary data.</text>
</comment>
<dbReference type="PANTHER" id="PTHR10105:SF3">
    <property type="entry name" value="SELENOPROTEIN P"/>
    <property type="match status" value="1"/>
</dbReference>
<dbReference type="GO" id="GO:0001887">
    <property type="term" value="P:selenium compound metabolic process"/>
    <property type="evidence" value="ECO:0007669"/>
    <property type="project" value="TreeGrafter"/>
</dbReference>
<sequence>MQASSLEDLQVKLENESYMNVSFIVVNHQGEDSRAKYHDLKRLVPENIPVYQQDEGQADVWTLLNGRKNDFFIYDRCGRLMRHIGLPFAFLQFHYVEDAIKQVYCDSTCGECEHEIPSDVCKKEETPTVAKTDEEPGETIQHPRNPGKHHQEKEAVAEDSNRPNVHAHKKHHHHHHHRHHKAEGCQTLQDGVAERAGQEGKVVDVPDRAAEVEGQNLEKKL</sequence>
<dbReference type="Proteomes" id="UP000824782">
    <property type="component" value="Unassembled WGS sequence"/>
</dbReference>
<keyword evidence="2" id="KW-0964">Secreted</keyword>
<comment type="subcellular location">
    <subcellularLocation>
        <location evidence="1">Secreted</location>
    </subcellularLocation>
</comment>
<keyword evidence="5" id="KW-0325">Glycoprotein</keyword>
<feature type="compositionally biased region" description="Basic and acidic residues" evidence="6">
    <location>
        <begin position="123"/>
        <end position="134"/>
    </location>
</feature>
<proteinExistence type="predicted"/>
<dbReference type="GO" id="GO:0008430">
    <property type="term" value="F:selenium binding"/>
    <property type="evidence" value="ECO:0007669"/>
    <property type="project" value="InterPro"/>
</dbReference>
<evidence type="ECO:0000256" key="4">
    <source>
        <dbReference type="ARBA" id="ARBA00022933"/>
    </source>
</evidence>
<name>A0AAV7DPG1_ENGPU</name>
<feature type="region of interest" description="Disordered" evidence="6">
    <location>
        <begin position="123"/>
        <end position="221"/>
    </location>
</feature>
<evidence type="ECO:0000256" key="3">
    <source>
        <dbReference type="ARBA" id="ARBA00022729"/>
    </source>
</evidence>
<evidence type="ECO:0000313" key="9">
    <source>
        <dbReference type="Proteomes" id="UP000824782"/>
    </source>
</evidence>
<dbReference type="EMBL" id="WNYA01000001">
    <property type="protein sequence ID" value="KAG8598844.1"/>
    <property type="molecule type" value="Genomic_DNA"/>
</dbReference>
<feature type="compositionally biased region" description="Basic and acidic residues" evidence="6">
    <location>
        <begin position="149"/>
        <end position="161"/>
    </location>
</feature>
<reference evidence="8" key="1">
    <citation type="thesis" date="2020" institute="ProQuest LLC" country="789 East Eisenhower Parkway, Ann Arbor, MI, USA">
        <title>Comparative Genomics and Chromosome Evolution.</title>
        <authorList>
            <person name="Mudd A.B."/>
        </authorList>
    </citation>
    <scope>NUCLEOTIDE SEQUENCE</scope>
    <source>
        <strain evidence="8">237g6f4</strain>
        <tissue evidence="8">Blood</tissue>
    </source>
</reference>
<organism evidence="8 9">
    <name type="scientific">Engystomops pustulosus</name>
    <name type="common">Tungara frog</name>
    <name type="synonym">Physalaemus pustulosus</name>
    <dbReference type="NCBI Taxonomy" id="76066"/>
    <lineage>
        <taxon>Eukaryota</taxon>
        <taxon>Metazoa</taxon>
        <taxon>Chordata</taxon>
        <taxon>Craniata</taxon>
        <taxon>Vertebrata</taxon>
        <taxon>Euteleostomi</taxon>
        <taxon>Amphibia</taxon>
        <taxon>Batrachia</taxon>
        <taxon>Anura</taxon>
        <taxon>Neobatrachia</taxon>
        <taxon>Hyloidea</taxon>
        <taxon>Leptodactylidae</taxon>
        <taxon>Leiuperinae</taxon>
        <taxon>Engystomops</taxon>
    </lineage>
</organism>
<protein>
    <recommendedName>
        <fullName evidence="7">Selenoprotein P N-terminal domain-containing protein</fullName>
    </recommendedName>
</protein>
<evidence type="ECO:0000256" key="6">
    <source>
        <dbReference type="SAM" id="MobiDB-lite"/>
    </source>
</evidence>